<dbReference type="EMBL" id="KZ819193">
    <property type="protein sequence ID" value="PWZ00284.1"/>
    <property type="molecule type" value="Genomic_DNA"/>
</dbReference>
<proteinExistence type="predicted"/>
<organism evidence="1 2">
    <name type="scientific">Testicularia cyperi</name>
    <dbReference type="NCBI Taxonomy" id="1882483"/>
    <lineage>
        <taxon>Eukaryota</taxon>
        <taxon>Fungi</taxon>
        <taxon>Dikarya</taxon>
        <taxon>Basidiomycota</taxon>
        <taxon>Ustilaginomycotina</taxon>
        <taxon>Ustilaginomycetes</taxon>
        <taxon>Ustilaginales</taxon>
        <taxon>Anthracoideaceae</taxon>
        <taxon>Testicularia</taxon>
    </lineage>
</organism>
<reference evidence="1 2" key="1">
    <citation type="journal article" date="2018" name="Mol. Biol. Evol.">
        <title>Broad Genomic Sampling Reveals a Smut Pathogenic Ancestry of the Fungal Clade Ustilaginomycotina.</title>
        <authorList>
            <person name="Kijpornyongpan T."/>
            <person name="Mondo S.J."/>
            <person name="Barry K."/>
            <person name="Sandor L."/>
            <person name="Lee J."/>
            <person name="Lipzen A."/>
            <person name="Pangilinan J."/>
            <person name="LaButti K."/>
            <person name="Hainaut M."/>
            <person name="Henrissat B."/>
            <person name="Grigoriev I.V."/>
            <person name="Spatafora J.W."/>
            <person name="Aime M.C."/>
        </authorList>
    </citation>
    <scope>NUCLEOTIDE SEQUENCE [LARGE SCALE GENOMIC DNA]</scope>
    <source>
        <strain evidence="1 2">MCA 3645</strain>
    </source>
</reference>
<evidence type="ECO:0000313" key="1">
    <source>
        <dbReference type="EMBL" id="PWZ00284.1"/>
    </source>
</evidence>
<accession>A0A317XPJ2</accession>
<gene>
    <name evidence="1" type="ORF">BCV70DRAFT_107743</name>
</gene>
<keyword evidence="2" id="KW-1185">Reference proteome</keyword>
<evidence type="ECO:0000313" key="2">
    <source>
        <dbReference type="Proteomes" id="UP000246740"/>
    </source>
</evidence>
<dbReference type="AlphaFoldDB" id="A0A317XPJ2"/>
<sequence>MTFVDPAGLLGAARSGSTIMLFNLRPALIALPWLAGRCGVVIVRVLLRPAPAFRILYYQPEPGINIGMLVSLLWTVTDERPLWNRVVAAPGARSQ</sequence>
<protein>
    <submittedName>
        <fullName evidence="1">Uncharacterized protein</fullName>
    </submittedName>
</protein>
<dbReference type="Proteomes" id="UP000246740">
    <property type="component" value="Unassembled WGS sequence"/>
</dbReference>
<dbReference type="InParanoid" id="A0A317XPJ2"/>
<name>A0A317XPJ2_9BASI</name>